<dbReference type="InterPro" id="IPR048015">
    <property type="entry name" value="NTP-PPase_MazG-like_N"/>
</dbReference>
<proteinExistence type="predicted"/>
<evidence type="ECO:0000259" key="1">
    <source>
        <dbReference type="Pfam" id="PF03819"/>
    </source>
</evidence>
<dbReference type="InterPro" id="IPR004518">
    <property type="entry name" value="MazG-like_dom"/>
</dbReference>
<dbReference type="EC" id="3.6.1.8" evidence="2"/>
<dbReference type="Pfam" id="PF03819">
    <property type="entry name" value="MazG"/>
    <property type="match status" value="2"/>
</dbReference>
<dbReference type="NCBIfam" id="TIGR00444">
    <property type="entry name" value="mazG"/>
    <property type="match status" value="1"/>
</dbReference>
<dbReference type="EMBL" id="UOET01000011">
    <property type="protein sequence ID" value="VAW26173.1"/>
    <property type="molecule type" value="Genomic_DNA"/>
</dbReference>
<evidence type="ECO:0000313" key="2">
    <source>
        <dbReference type="EMBL" id="VAW26173.1"/>
    </source>
</evidence>
<dbReference type="GO" id="GO:0046076">
    <property type="term" value="P:dTTP catabolic process"/>
    <property type="evidence" value="ECO:0007669"/>
    <property type="project" value="TreeGrafter"/>
</dbReference>
<dbReference type="InterPro" id="IPR048011">
    <property type="entry name" value="NTP-PPase_MazG-like_C"/>
</dbReference>
<dbReference type="GO" id="GO:0006950">
    <property type="term" value="P:response to stress"/>
    <property type="evidence" value="ECO:0007669"/>
    <property type="project" value="UniProtKB-ARBA"/>
</dbReference>
<organism evidence="2">
    <name type="scientific">hydrothermal vent metagenome</name>
    <dbReference type="NCBI Taxonomy" id="652676"/>
    <lineage>
        <taxon>unclassified sequences</taxon>
        <taxon>metagenomes</taxon>
        <taxon>ecological metagenomes</taxon>
    </lineage>
</organism>
<dbReference type="GO" id="GO:0046061">
    <property type="term" value="P:dATP catabolic process"/>
    <property type="evidence" value="ECO:0007669"/>
    <property type="project" value="TreeGrafter"/>
</dbReference>
<dbReference type="CDD" id="cd11529">
    <property type="entry name" value="NTP-PPase_MazG_Cterm"/>
    <property type="match status" value="1"/>
</dbReference>
<dbReference type="GO" id="GO:0046047">
    <property type="term" value="P:TTP catabolic process"/>
    <property type="evidence" value="ECO:0007669"/>
    <property type="project" value="TreeGrafter"/>
</dbReference>
<dbReference type="FunFam" id="1.10.287.1080:FF:000003">
    <property type="entry name" value="Nucleoside triphosphate pyrophosphohydrolase"/>
    <property type="match status" value="1"/>
</dbReference>
<name>A0A3B0UCY0_9ZZZZ</name>
<dbReference type="PANTHER" id="PTHR30522:SF0">
    <property type="entry name" value="NUCLEOSIDE TRIPHOSPHATE PYROPHOSPHOHYDROLASE"/>
    <property type="match status" value="1"/>
</dbReference>
<dbReference type="Gene3D" id="1.10.287.1080">
    <property type="entry name" value="MazG-like"/>
    <property type="match status" value="2"/>
</dbReference>
<accession>A0A3B0UCY0</accession>
<feature type="domain" description="NTP pyrophosphohydrolase MazG-like" evidence="1">
    <location>
        <begin position="177"/>
        <end position="233"/>
    </location>
</feature>
<dbReference type="SUPFAM" id="SSF101386">
    <property type="entry name" value="all-alpha NTP pyrophosphatases"/>
    <property type="match status" value="2"/>
</dbReference>
<protein>
    <submittedName>
        <fullName evidence="2">Nucleoside triphosphate pyrophosphohydrolase MazG</fullName>
        <ecNumber evidence="2">3.6.1.8</ecNumber>
    </submittedName>
</protein>
<dbReference type="GO" id="GO:0046081">
    <property type="term" value="P:dUTP catabolic process"/>
    <property type="evidence" value="ECO:0007669"/>
    <property type="project" value="TreeGrafter"/>
</dbReference>
<dbReference type="GO" id="GO:0006203">
    <property type="term" value="P:dGTP catabolic process"/>
    <property type="evidence" value="ECO:0007669"/>
    <property type="project" value="TreeGrafter"/>
</dbReference>
<dbReference type="GO" id="GO:0047693">
    <property type="term" value="F:ATP diphosphatase activity"/>
    <property type="evidence" value="ECO:0007669"/>
    <property type="project" value="UniProtKB-EC"/>
</dbReference>
<keyword evidence="2" id="KW-0378">Hydrolase</keyword>
<dbReference type="PANTHER" id="PTHR30522">
    <property type="entry name" value="NUCLEOSIDE TRIPHOSPHATE PYROPHOSPHOHYDROLASE"/>
    <property type="match status" value="1"/>
</dbReference>
<dbReference type="GO" id="GO:0046052">
    <property type="term" value="P:UTP catabolic process"/>
    <property type="evidence" value="ECO:0007669"/>
    <property type="project" value="TreeGrafter"/>
</dbReference>
<dbReference type="AlphaFoldDB" id="A0A3B0UCY0"/>
<dbReference type="CDD" id="cd11528">
    <property type="entry name" value="NTP-PPase_MazG_Nterm"/>
    <property type="match status" value="1"/>
</dbReference>
<dbReference type="InterPro" id="IPR011551">
    <property type="entry name" value="NTP_PyrPHydrolase_MazG"/>
</dbReference>
<dbReference type="NCBIfam" id="NF007113">
    <property type="entry name" value="PRK09562.1"/>
    <property type="match status" value="1"/>
</dbReference>
<sequence length="267" mass="31331">MNVEKQNFGTAKQKKLKAFERLLDIMDDLRAGCPWDKEQTLESLRHLTVEEVYELSDAILDKNMDEIREELGDLMMHLLFYAKIGEEKKAFDVWDILEGISDKLVYRHPHIYGGVEVADADEVADNWEKLKLKEGKKSVLSGVPRSLPPLLKAYRMQEKVKGVGFEWKERAQVWDKVEEEMNELKTEVEQNTSKDKIEEEFGDLLFALVNYARYAGINPDDALERTNRKFIRRFQYIETQSAKEGHNLTEMTLEEMDVYWNRAKEME</sequence>
<gene>
    <name evidence="2" type="ORF">MNBD_BACTEROID07-1838</name>
</gene>
<feature type="domain" description="NTP pyrophosphohydrolase MazG-like" evidence="1">
    <location>
        <begin position="39"/>
        <end position="111"/>
    </location>
</feature>
<dbReference type="FunFam" id="1.10.287.1080:FF:000001">
    <property type="entry name" value="Nucleoside triphosphate pyrophosphohydrolase"/>
    <property type="match status" value="1"/>
</dbReference>
<reference evidence="2" key="1">
    <citation type="submission" date="2018-06" db="EMBL/GenBank/DDBJ databases">
        <authorList>
            <person name="Zhirakovskaya E."/>
        </authorList>
    </citation>
    <scope>NUCLEOTIDE SEQUENCE</scope>
</reference>